<feature type="compositionally biased region" description="Polar residues" evidence="1">
    <location>
        <begin position="31"/>
        <end position="41"/>
    </location>
</feature>
<dbReference type="EMBL" id="JAQGDS010000001">
    <property type="protein sequence ID" value="KAJ6264744.1"/>
    <property type="molecule type" value="Genomic_DNA"/>
</dbReference>
<reference evidence="3" key="1">
    <citation type="submission" date="2023-01" db="EMBL/GenBank/DDBJ databases">
        <title>The chitinases involved in constricting ring structure development in the nematode-trapping fungus Drechslerella dactyloides.</title>
        <authorList>
            <person name="Wang R."/>
            <person name="Zhang L."/>
            <person name="Tang P."/>
            <person name="Li S."/>
            <person name="Liang L."/>
        </authorList>
    </citation>
    <scope>NUCLEOTIDE SEQUENCE</scope>
    <source>
        <strain evidence="3">YMF1.00031</strain>
    </source>
</reference>
<name>A0AAD6NN13_DREDA</name>
<keyword evidence="4" id="KW-1185">Reference proteome</keyword>
<feature type="transmembrane region" description="Helical" evidence="2">
    <location>
        <begin position="189"/>
        <end position="213"/>
    </location>
</feature>
<proteinExistence type="predicted"/>
<evidence type="ECO:0000256" key="1">
    <source>
        <dbReference type="SAM" id="MobiDB-lite"/>
    </source>
</evidence>
<organism evidence="3 4">
    <name type="scientific">Drechslerella dactyloides</name>
    <name type="common">Nematode-trapping fungus</name>
    <name type="synonym">Arthrobotrys dactyloides</name>
    <dbReference type="NCBI Taxonomy" id="74499"/>
    <lineage>
        <taxon>Eukaryota</taxon>
        <taxon>Fungi</taxon>
        <taxon>Dikarya</taxon>
        <taxon>Ascomycota</taxon>
        <taxon>Pezizomycotina</taxon>
        <taxon>Orbiliomycetes</taxon>
        <taxon>Orbiliales</taxon>
        <taxon>Orbiliaceae</taxon>
        <taxon>Drechslerella</taxon>
    </lineage>
</organism>
<comment type="caution">
    <text evidence="3">The sequence shown here is derived from an EMBL/GenBank/DDBJ whole genome shotgun (WGS) entry which is preliminary data.</text>
</comment>
<feature type="transmembrane region" description="Helical" evidence="2">
    <location>
        <begin position="249"/>
        <end position="273"/>
    </location>
</feature>
<dbReference type="AlphaFoldDB" id="A0AAD6NN13"/>
<evidence type="ECO:0000313" key="3">
    <source>
        <dbReference type="EMBL" id="KAJ6264744.1"/>
    </source>
</evidence>
<keyword evidence="2" id="KW-0812">Transmembrane</keyword>
<dbReference type="Proteomes" id="UP001221413">
    <property type="component" value="Unassembled WGS sequence"/>
</dbReference>
<dbReference type="PANTHER" id="PTHR42069:SF1">
    <property type="entry name" value="MARVEL DOMAIN-CONTAINING PROTEIN"/>
    <property type="match status" value="1"/>
</dbReference>
<accession>A0AAD6NN13</accession>
<gene>
    <name evidence="3" type="ORF">Dda_0895</name>
</gene>
<evidence type="ECO:0000256" key="2">
    <source>
        <dbReference type="SAM" id="Phobius"/>
    </source>
</evidence>
<feature type="region of interest" description="Disordered" evidence="1">
    <location>
        <begin position="1"/>
        <end position="68"/>
    </location>
</feature>
<sequence length="289" mass="32335">MKPQQIASVIHTSQFQRHRNPHPTPSYPYQRLNSHSFNMATSPSEERRRSHASSRDGSGVGSYDDDFNGADSQHGKLLEAGLDGAIQDIDLDRDQFEREELKTLQAKDKAAFLTEVLQFYEKSHDLKTSAGRPGTSPYITAWPSEPHLAPVYVMMATAFATVFLNFTSTIASCCSCIKSVRKRARAGVDIFSCVCTGAHFALWTIAASCYHGLRDGKDLYSYSCSRVALARTRHFPDLDFDFSCAGHKLVFWTAFSLCLFNLVAMAEVVPVVMRRTLRKDLGHLEKLKV</sequence>
<keyword evidence="2" id="KW-1133">Transmembrane helix</keyword>
<feature type="transmembrane region" description="Helical" evidence="2">
    <location>
        <begin position="151"/>
        <end position="177"/>
    </location>
</feature>
<keyword evidence="2" id="KW-0472">Membrane</keyword>
<feature type="compositionally biased region" description="Polar residues" evidence="1">
    <location>
        <begin position="1"/>
        <end position="15"/>
    </location>
</feature>
<protein>
    <submittedName>
        <fullName evidence="3">Uncharacterized protein</fullName>
    </submittedName>
</protein>
<evidence type="ECO:0000313" key="4">
    <source>
        <dbReference type="Proteomes" id="UP001221413"/>
    </source>
</evidence>
<dbReference type="PANTHER" id="PTHR42069">
    <property type="entry name" value="HYPHAL ANASTAMOSIS-8 PROTEIN"/>
    <property type="match status" value="1"/>
</dbReference>